<protein>
    <submittedName>
        <fullName evidence="1">Nucleotidyl transferase AbiEii/AbiGii toxin family protein</fullName>
    </submittedName>
</protein>
<keyword evidence="1" id="KW-0808">Transferase</keyword>
<proteinExistence type="predicted"/>
<dbReference type="EMBL" id="PISP01000002">
    <property type="protein sequence ID" value="PKD43711.1"/>
    <property type="molecule type" value="Genomic_DNA"/>
</dbReference>
<dbReference type="OrthoDB" id="1550603at2"/>
<organism evidence="1 2">
    <name type="scientific">Rhodohalobacter barkolensis</name>
    <dbReference type="NCBI Taxonomy" id="2053187"/>
    <lineage>
        <taxon>Bacteria</taxon>
        <taxon>Pseudomonadati</taxon>
        <taxon>Balneolota</taxon>
        <taxon>Balneolia</taxon>
        <taxon>Balneolales</taxon>
        <taxon>Balneolaceae</taxon>
        <taxon>Rhodohalobacter</taxon>
    </lineage>
</organism>
<sequence>MIPKAYIDAWRSIAPWTESSQVEQDLVISRAVIEIFSNDFLKENLAFRGGTALHKLYMQPQARYSEDIDLVQLHSGPAKPMLEAIRDQLIFLGGKDDRQVKLNEHNCTVYYQFETEVSPPPSMRVKIEINTREHFNMLGLKKETFSVDNPWYQGSAEVTTYQPEELLGTKLRALYQRKKGRDLFDLHYALKNLDLEIDKIIECFHAYMEQEDNKVPTGREFELNLEEKMQDDEFIGDIMALLRPGIKYDQKQAYTKVMYEIISEV</sequence>
<dbReference type="InterPro" id="IPR014942">
    <property type="entry name" value="AbiEii"/>
</dbReference>
<gene>
    <name evidence="1" type="ORF">CWD77_09125</name>
</gene>
<comment type="caution">
    <text evidence="1">The sequence shown here is derived from an EMBL/GenBank/DDBJ whole genome shotgun (WGS) entry which is preliminary data.</text>
</comment>
<dbReference type="AlphaFoldDB" id="A0A2N0VHN8"/>
<dbReference type="GO" id="GO:0016740">
    <property type="term" value="F:transferase activity"/>
    <property type="evidence" value="ECO:0007669"/>
    <property type="project" value="UniProtKB-KW"/>
</dbReference>
<dbReference type="Proteomes" id="UP000233398">
    <property type="component" value="Unassembled WGS sequence"/>
</dbReference>
<evidence type="ECO:0000313" key="2">
    <source>
        <dbReference type="Proteomes" id="UP000233398"/>
    </source>
</evidence>
<dbReference type="Gene3D" id="3.10.450.620">
    <property type="entry name" value="JHP933, nucleotidyltransferase-like core domain"/>
    <property type="match status" value="1"/>
</dbReference>
<accession>A0A2N0VHN8</accession>
<dbReference type="RefSeq" id="WP_101073251.1">
    <property type="nucleotide sequence ID" value="NZ_PISP01000002.1"/>
</dbReference>
<name>A0A2N0VHN8_9BACT</name>
<reference evidence="1 2" key="1">
    <citation type="submission" date="2017-11" db="EMBL/GenBank/DDBJ databases">
        <title>Rhodohalobacter 15182 sp. nov., isolated from a salt lake.</title>
        <authorList>
            <person name="Han S."/>
        </authorList>
    </citation>
    <scope>NUCLEOTIDE SEQUENCE [LARGE SCALE GENOMIC DNA]</scope>
    <source>
        <strain evidence="1 2">15182</strain>
    </source>
</reference>
<dbReference type="Pfam" id="PF08843">
    <property type="entry name" value="AbiEii"/>
    <property type="match status" value="1"/>
</dbReference>
<keyword evidence="2" id="KW-1185">Reference proteome</keyword>
<evidence type="ECO:0000313" key="1">
    <source>
        <dbReference type="EMBL" id="PKD43711.1"/>
    </source>
</evidence>